<dbReference type="Pfam" id="PF01242">
    <property type="entry name" value="PTPS"/>
    <property type="match status" value="1"/>
</dbReference>
<keyword evidence="7" id="KW-0862">Zinc</keyword>
<evidence type="ECO:0000256" key="10">
    <source>
        <dbReference type="ARBA" id="ARBA00048807"/>
    </source>
</evidence>
<evidence type="ECO:0000256" key="2">
    <source>
        <dbReference type="ARBA" id="ARBA00005061"/>
    </source>
</evidence>
<comment type="cofactor">
    <cofactor evidence="1">
        <name>Zn(2+)</name>
        <dbReference type="ChEBI" id="CHEBI:29105"/>
    </cofactor>
</comment>
<dbReference type="SUPFAM" id="SSF55620">
    <property type="entry name" value="Tetrahydrobiopterin biosynthesis enzymes-like"/>
    <property type="match status" value="1"/>
</dbReference>
<dbReference type="KEGG" id="ruv:EC9_11760"/>
<comment type="catalytic activity">
    <reaction evidence="10">
        <text>7,8-dihydroneopterin 3'-triphosphate + H2O = 6-carboxy-5,6,7,8-tetrahydropterin + triphosphate + acetaldehyde + 2 H(+)</text>
        <dbReference type="Rhea" id="RHEA:27966"/>
        <dbReference type="ChEBI" id="CHEBI:15343"/>
        <dbReference type="ChEBI" id="CHEBI:15377"/>
        <dbReference type="ChEBI" id="CHEBI:15378"/>
        <dbReference type="ChEBI" id="CHEBI:18036"/>
        <dbReference type="ChEBI" id="CHEBI:58462"/>
        <dbReference type="ChEBI" id="CHEBI:61032"/>
        <dbReference type="EC" id="4.1.2.50"/>
    </reaction>
</comment>
<evidence type="ECO:0000256" key="1">
    <source>
        <dbReference type="ARBA" id="ARBA00001947"/>
    </source>
</evidence>
<gene>
    <name evidence="11" type="primary">queD</name>
    <name evidence="11" type="ORF">EC9_11760</name>
</gene>
<evidence type="ECO:0000256" key="5">
    <source>
        <dbReference type="ARBA" id="ARBA00018141"/>
    </source>
</evidence>
<evidence type="ECO:0000313" key="11">
    <source>
        <dbReference type="EMBL" id="QDS87001.1"/>
    </source>
</evidence>
<sequence>MGLTVMRRIRFCAGHRLVGHDGKCVHFHGHNYVAEFYVTGEVQDDVGRIIDFGVLKRKFKGWIDENWDHAFVLWDQDTNGLQAIRMVEPCRVFELPYNPTSENMARYLLEVVCPELLRDTGTHASKVVIWESEESCSEVTLG</sequence>
<evidence type="ECO:0000256" key="8">
    <source>
        <dbReference type="ARBA" id="ARBA00023239"/>
    </source>
</evidence>
<dbReference type="AlphaFoldDB" id="A0A517LWJ3"/>
<dbReference type="PANTHER" id="PTHR12589:SF7">
    <property type="entry name" value="6-PYRUVOYL TETRAHYDROBIOPTERIN SYNTHASE"/>
    <property type="match status" value="1"/>
</dbReference>
<reference evidence="11 12" key="1">
    <citation type="submission" date="2019-02" db="EMBL/GenBank/DDBJ databases">
        <title>Deep-cultivation of Planctomycetes and their phenomic and genomic characterization uncovers novel biology.</title>
        <authorList>
            <person name="Wiegand S."/>
            <person name="Jogler M."/>
            <person name="Boedeker C."/>
            <person name="Pinto D."/>
            <person name="Vollmers J."/>
            <person name="Rivas-Marin E."/>
            <person name="Kohn T."/>
            <person name="Peeters S.H."/>
            <person name="Heuer A."/>
            <person name="Rast P."/>
            <person name="Oberbeckmann S."/>
            <person name="Bunk B."/>
            <person name="Jeske O."/>
            <person name="Meyerdierks A."/>
            <person name="Storesund J.E."/>
            <person name="Kallscheuer N."/>
            <person name="Luecker S."/>
            <person name="Lage O.M."/>
            <person name="Pohl T."/>
            <person name="Merkel B.J."/>
            <person name="Hornburger P."/>
            <person name="Mueller R.-W."/>
            <person name="Bruemmer F."/>
            <person name="Labrenz M."/>
            <person name="Spormann A.M."/>
            <person name="Op den Camp H."/>
            <person name="Overmann J."/>
            <person name="Amann R."/>
            <person name="Jetten M.S.M."/>
            <person name="Mascher T."/>
            <person name="Medema M.H."/>
            <person name="Devos D.P."/>
            <person name="Kaster A.-K."/>
            <person name="Ovreas L."/>
            <person name="Rohde M."/>
            <person name="Galperin M.Y."/>
            <person name="Jogler C."/>
        </authorList>
    </citation>
    <scope>NUCLEOTIDE SEQUENCE [LARGE SCALE GENOMIC DNA]</scope>
    <source>
        <strain evidence="11 12">EC9</strain>
    </source>
</reference>
<dbReference type="EMBL" id="CP036261">
    <property type="protein sequence ID" value="QDS87001.1"/>
    <property type="molecule type" value="Genomic_DNA"/>
</dbReference>
<evidence type="ECO:0000256" key="3">
    <source>
        <dbReference type="ARBA" id="ARBA00008900"/>
    </source>
</evidence>
<accession>A0A517LWJ3</accession>
<dbReference type="PANTHER" id="PTHR12589">
    <property type="entry name" value="PYRUVOYL TETRAHYDROBIOPTERIN SYNTHASE"/>
    <property type="match status" value="1"/>
</dbReference>
<keyword evidence="12" id="KW-1185">Reference proteome</keyword>
<keyword evidence="8 11" id="KW-0456">Lyase</keyword>
<dbReference type="InterPro" id="IPR007115">
    <property type="entry name" value="6-PTP_synth/QueD"/>
</dbReference>
<organism evidence="11 12">
    <name type="scientific">Rosistilla ulvae</name>
    <dbReference type="NCBI Taxonomy" id="1930277"/>
    <lineage>
        <taxon>Bacteria</taxon>
        <taxon>Pseudomonadati</taxon>
        <taxon>Planctomycetota</taxon>
        <taxon>Planctomycetia</taxon>
        <taxon>Pirellulales</taxon>
        <taxon>Pirellulaceae</taxon>
        <taxon>Rosistilla</taxon>
    </lineage>
</organism>
<protein>
    <recommendedName>
        <fullName evidence="5">6-carboxy-5,6,7,8-tetrahydropterin synthase</fullName>
        <ecNumber evidence="4">4.1.2.50</ecNumber>
    </recommendedName>
    <alternativeName>
        <fullName evidence="9">Queuosine biosynthesis protein QueD</fullName>
    </alternativeName>
</protein>
<comment type="pathway">
    <text evidence="2">Purine metabolism; 7-cyano-7-deazaguanine biosynthesis.</text>
</comment>
<evidence type="ECO:0000256" key="9">
    <source>
        <dbReference type="ARBA" id="ARBA00031449"/>
    </source>
</evidence>
<evidence type="ECO:0000256" key="4">
    <source>
        <dbReference type="ARBA" id="ARBA00012982"/>
    </source>
</evidence>
<dbReference type="InterPro" id="IPR038418">
    <property type="entry name" value="6-PTP_synth/QueD_sf"/>
</dbReference>
<comment type="similarity">
    <text evidence="3">Belongs to the PTPS family. QueD subfamily.</text>
</comment>
<dbReference type="UniPathway" id="UPA00391"/>
<dbReference type="Gene3D" id="3.30.479.10">
    <property type="entry name" value="6-pyruvoyl tetrahydropterin synthase/QueD"/>
    <property type="match status" value="1"/>
</dbReference>
<dbReference type="GO" id="GO:0070497">
    <property type="term" value="F:6-carboxytetrahydropterin synthase activity"/>
    <property type="evidence" value="ECO:0007669"/>
    <property type="project" value="UniProtKB-EC"/>
</dbReference>
<name>A0A517LWJ3_9BACT</name>
<evidence type="ECO:0000313" key="12">
    <source>
        <dbReference type="Proteomes" id="UP000319557"/>
    </source>
</evidence>
<evidence type="ECO:0000256" key="6">
    <source>
        <dbReference type="ARBA" id="ARBA00022723"/>
    </source>
</evidence>
<dbReference type="EC" id="4.1.2.50" evidence="4"/>
<keyword evidence="6" id="KW-0479">Metal-binding</keyword>
<dbReference type="Proteomes" id="UP000319557">
    <property type="component" value="Chromosome"/>
</dbReference>
<evidence type="ECO:0000256" key="7">
    <source>
        <dbReference type="ARBA" id="ARBA00022833"/>
    </source>
</evidence>
<proteinExistence type="inferred from homology"/>
<dbReference type="GO" id="GO:0046872">
    <property type="term" value="F:metal ion binding"/>
    <property type="evidence" value="ECO:0007669"/>
    <property type="project" value="UniProtKB-KW"/>
</dbReference>